<evidence type="ECO:0000313" key="1">
    <source>
        <dbReference type="EMBL" id="QNO52704.1"/>
    </source>
</evidence>
<protein>
    <submittedName>
        <fullName evidence="1">Uncharacterized protein</fullName>
    </submittedName>
</protein>
<organism evidence="1">
    <name type="scientific">Candidatus Methanophagaceae archaeon ANME-1 ERB6</name>
    <dbReference type="NCBI Taxonomy" id="2759912"/>
    <lineage>
        <taxon>Archaea</taxon>
        <taxon>Methanobacteriati</taxon>
        <taxon>Methanobacteriota</taxon>
        <taxon>Stenosarchaea group</taxon>
        <taxon>Methanomicrobia</taxon>
        <taxon>Candidatus Methanophagales</taxon>
        <taxon>Candidatus Methanophagaceae</taxon>
    </lineage>
</organism>
<dbReference type="EMBL" id="MT631519">
    <property type="protein sequence ID" value="QNO52704.1"/>
    <property type="molecule type" value="Genomic_DNA"/>
</dbReference>
<reference evidence="1" key="1">
    <citation type="submission" date="2020-06" db="EMBL/GenBank/DDBJ databases">
        <title>Unique genomic features of the anaerobic methanotrophic archaea.</title>
        <authorList>
            <person name="Chadwick G.L."/>
            <person name="Skennerton C.T."/>
            <person name="Laso-Perez R."/>
            <person name="Leu A.O."/>
            <person name="Speth D.R."/>
            <person name="Yu H."/>
            <person name="Morgan-Lang C."/>
            <person name="Hatzenpichler R."/>
            <person name="Goudeau D."/>
            <person name="Malmstrom R."/>
            <person name="Brazelton W.J."/>
            <person name="Woyke T."/>
            <person name="Hallam S.J."/>
            <person name="Tyson G.W."/>
            <person name="Wegener G."/>
            <person name="Boetius A."/>
            <person name="Orphan V."/>
        </authorList>
    </citation>
    <scope>NUCLEOTIDE SEQUENCE</scope>
</reference>
<name>A0A7G9YXH0_9EURY</name>
<dbReference type="AlphaFoldDB" id="A0A7G9YXH0"/>
<accession>A0A7G9YXH0</accession>
<sequence length="55" mass="6904">MLLKERQQVARCNHLPADYKENLNDFERVIATYEQEWRFRQVREYIEENVYAQLR</sequence>
<gene>
    <name evidence="1" type="ORF">JLLPAJDC_00014</name>
</gene>
<proteinExistence type="predicted"/>